<organism evidence="11">
    <name type="scientific">Octopus bimaculoides</name>
    <name type="common">California two-spotted octopus</name>
    <dbReference type="NCBI Taxonomy" id="37653"/>
    <lineage>
        <taxon>Eukaryota</taxon>
        <taxon>Metazoa</taxon>
        <taxon>Spiralia</taxon>
        <taxon>Lophotrochozoa</taxon>
        <taxon>Mollusca</taxon>
        <taxon>Cephalopoda</taxon>
        <taxon>Coleoidea</taxon>
        <taxon>Octopodiformes</taxon>
        <taxon>Octopoda</taxon>
        <taxon>Incirrata</taxon>
        <taxon>Octopodidae</taxon>
        <taxon>Octopus</taxon>
    </lineage>
</organism>
<dbReference type="InterPro" id="IPR017452">
    <property type="entry name" value="GPCR_Rhodpsn_7TM"/>
</dbReference>
<dbReference type="CDD" id="cd00637">
    <property type="entry name" value="7tm_classA_rhodopsin-like"/>
    <property type="match status" value="1"/>
</dbReference>
<sequence>MTAQLKHVTIETTLRTSSKDLKILGFFAEVSKKKLFTEIHIQSCLSPKILKSTRNIITKRVFSRSHKIFQRIRRKKKKMGKNNSVDDCINILEELNAEMVDVYFPVITCLIFTMIAGGIGNCILAYVYYYKFEITSTQVFVVALAMNDFLTCIICIPMEMVILHFSFTFHSDIACRLIRYIVSTAIVISAYIICIISVDRYMRVCRSFQPQISVQKSKKIVAFLVIAAAITTIVIPFVYFKNKRMAKHCGNIGEVCSLSESSDLVIGYYIFLTGGSFSAFLMLFLIYALIGIRIGKIYKAKKNIIHKLYTSSTLTKSIYINSRFLEIPSPTRDERQSMHPVRTNFILSTISLIWIISYLPHFAAVFFRLSIKSFNETASHKENALYKYLLCSFYVSSALNPYVYGVFCQKFRTELNNLFRKIFHSDHK</sequence>
<comment type="subcellular location">
    <subcellularLocation>
        <location evidence="1">Membrane</location>
        <topology evidence="1">Multi-pass membrane protein</topology>
    </subcellularLocation>
</comment>
<evidence type="ECO:0000256" key="2">
    <source>
        <dbReference type="ARBA" id="ARBA00022692"/>
    </source>
</evidence>
<dbReference type="PANTHER" id="PTHR24238:SF47">
    <property type="entry name" value="ECDYSTEROIDS_DOPAMINE RECEPTOR-RELATED"/>
    <property type="match status" value="1"/>
</dbReference>
<dbReference type="GO" id="GO:0016020">
    <property type="term" value="C:membrane"/>
    <property type="evidence" value="ECO:0007669"/>
    <property type="project" value="UniProtKB-SubCell"/>
</dbReference>
<dbReference type="PROSITE" id="PS50262">
    <property type="entry name" value="G_PROTEIN_RECEP_F1_2"/>
    <property type="match status" value="1"/>
</dbReference>
<evidence type="ECO:0000256" key="7">
    <source>
        <dbReference type="ARBA" id="ARBA00023224"/>
    </source>
</evidence>
<feature type="transmembrane region" description="Helical" evidence="9">
    <location>
        <begin position="268"/>
        <end position="292"/>
    </location>
</feature>
<dbReference type="PANTHER" id="PTHR24238">
    <property type="entry name" value="G-PROTEIN COUPLED RECEPTOR"/>
    <property type="match status" value="1"/>
</dbReference>
<evidence type="ECO:0000256" key="5">
    <source>
        <dbReference type="ARBA" id="ARBA00023136"/>
    </source>
</evidence>
<evidence type="ECO:0000256" key="9">
    <source>
        <dbReference type="SAM" id="Phobius"/>
    </source>
</evidence>
<feature type="transmembrane region" description="Helical" evidence="9">
    <location>
        <begin position="345"/>
        <end position="366"/>
    </location>
</feature>
<dbReference type="GO" id="GO:0004930">
    <property type="term" value="F:G protein-coupled receptor activity"/>
    <property type="evidence" value="ECO:0007669"/>
    <property type="project" value="UniProtKB-KW"/>
</dbReference>
<evidence type="ECO:0000313" key="11">
    <source>
        <dbReference type="EMBL" id="KOF92567.1"/>
    </source>
</evidence>
<feature type="transmembrane region" description="Helical" evidence="9">
    <location>
        <begin position="220"/>
        <end position="240"/>
    </location>
</feature>
<dbReference type="Gene3D" id="1.20.1070.10">
    <property type="entry name" value="Rhodopsin 7-helix transmembrane proteins"/>
    <property type="match status" value="1"/>
</dbReference>
<feature type="transmembrane region" description="Helical" evidence="9">
    <location>
        <begin position="177"/>
        <end position="199"/>
    </location>
</feature>
<gene>
    <name evidence="11" type="ORF">OCBIM_22006261mg</name>
</gene>
<keyword evidence="5 9" id="KW-0472">Membrane</keyword>
<evidence type="ECO:0000256" key="6">
    <source>
        <dbReference type="ARBA" id="ARBA00023170"/>
    </source>
</evidence>
<keyword evidence="6 8" id="KW-0675">Receptor</keyword>
<evidence type="ECO:0000256" key="3">
    <source>
        <dbReference type="ARBA" id="ARBA00022989"/>
    </source>
</evidence>
<dbReference type="KEGG" id="obi:106868661"/>
<feature type="transmembrane region" description="Helical" evidence="9">
    <location>
        <begin position="139"/>
        <end position="165"/>
    </location>
</feature>
<keyword evidence="4 8" id="KW-0297">G-protein coupled receptor</keyword>
<dbReference type="PRINTS" id="PR00237">
    <property type="entry name" value="GPCRRHODOPSN"/>
</dbReference>
<dbReference type="OrthoDB" id="6153266at2759"/>
<dbReference type="SUPFAM" id="SSF81321">
    <property type="entry name" value="Family A G protein-coupled receptor-like"/>
    <property type="match status" value="1"/>
</dbReference>
<comment type="similarity">
    <text evidence="8">Belongs to the G-protein coupled receptor 1 family.</text>
</comment>
<dbReference type="Pfam" id="PF00001">
    <property type="entry name" value="7tm_1"/>
    <property type="match status" value="1"/>
</dbReference>
<protein>
    <recommendedName>
        <fullName evidence="10">G-protein coupled receptors family 1 profile domain-containing protein</fullName>
    </recommendedName>
</protein>
<keyword evidence="3 9" id="KW-1133">Transmembrane helix</keyword>
<feature type="transmembrane region" description="Helical" evidence="9">
    <location>
        <begin position="102"/>
        <end position="127"/>
    </location>
</feature>
<name>A0A0L8HTN7_OCTBM</name>
<evidence type="ECO:0000256" key="4">
    <source>
        <dbReference type="ARBA" id="ARBA00023040"/>
    </source>
</evidence>
<accession>A0A0L8HTN7</accession>
<feature type="transmembrane region" description="Helical" evidence="9">
    <location>
        <begin position="386"/>
        <end position="407"/>
    </location>
</feature>
<evidence type="ECO:0000259" key="10">
    <source>
        <dbReference type="PROSITE" id="PS50262"/>
    </source>
</evidence>
<dbReference type="InterPro" id="IPR000276">
    <property type="entry name" value="GPCR_Rhodpsn"/>
</dbReference>
<keyword evidence="7 8" id="KW-0807">Transducer</keyword>
<keyword evidence="2 8" id="KW-0812">Transmembrane</keyword>
<reference evidence="11" key="1">
    <citation type="submission" date="2015-07" db="EMBL/GenBank/DDBJ databases">
        <title>MeaNS - Measles Nucleotide Surveillance Program.</title>
        <authorList>
            <person name="Tran T."/>
            <person name="Druce J."/>
        </authorList>
    </citation>
    <scope>NUCLEOTIDE SEQUENCE</scope>
    <source>
        <strain evidence="11">UCB-OBI-ISO-001</strain>
        <tissue evidence="11">Gonad</tissue>
    </source>
</reference>
<dbReference type="AlphaFoldDB" id="A0A0L8HTN7"/>
<dbReference type="OMA" id="ICIPMEM"/>
<dbReference type="EMBL" id="KQ417305">
    <property type="protein sequence ID" value="KOF92567.1"/>
    <property type="molecule type" value="Genomic_DNA"/>
</dbReference>
<proteinExistence type="inferred from homology"/>
<evidence type="ECO:0000256" key="8">
    <source>
        <dbReference type="RuleBase" id="RU000688"/>
    </source>
</evidence>
<feature type="domain" description="G-protein coupled receptors family 1 profile" evidence="10">
    <location>
        <begin position="120"/>
        <end position="404"/>
    </location>
</feature>
<evidence type="ECO:0000256" key="1">
    <source>
        <dbReference type="ARBA" id="ARBA00004141"/>
    </source>
</evidence>
<dbReference type="PROSITE" id="PS00237">
    <property type="entry name" value="G_PROTEIN_RECEP_F1_1"/>
    <property type="match status" value="1"/>
</dbReference>